<evidence type="ECO:0000256" key="1">
    <source>
        <dbReference type="ARBA" id="ARBA00023002"/>
    </source>
</evidence>
<evidence type="ECO:0000313" key="5">
    <source>
        <dbReference type="EMBL" id="GGC94116.1"/>
    </source>
</evidence>
<sequence>MSEQTTPGTGTGQRTGQHSGPVGVAIIGAGVISKEYLGNLTRFPDVRVLMVADLFPEVAAARAAEFGIPASGSVEDALAHPDVEIVINLTIPAAHVEVATAAVQAGKHVWSEKPFSLDRESGLGLLKAADAAGVRLGCAPDTFLGAGLQTALRTVARGDIGTPLTALTLMQSPGPESWHPNPAFLFQAGAGPLFDIGPYYLTTLVQTFGPIAKVGAFGSQSRASRVIGSGPKAGEAFDVTVPTHVSAIAQFEGGESSQSIFSFDSPKQNVGVVEITGTEATIAFPDPNMFDGDIVLTRVGAEPEIIPAVGSTASRGTGVLEMARAIRAGVPHRAQGEAAYHVLDAMVSIAESIETGSFISLESTAVAAEPLPEDFDPTEKTL</sequence>
<name>A0ABQ1PBR7_9MICC</name>
<dbReference type="Pfam" id="PF22725">
    <property type="entry name" value="GFO_IDH_MocA_C3"/>
    <property type="match status" value="1"/>
</dbReference>
<evidence type="ECO:0000259" key="3">
    <source>
        <dbReference type="Pfam" id="PF01408"/>
    </source>
</evidence>
<reference evidence="6" key="1">
    <citation type="journal article" date="2019" name="Int. J. Syst. Evol. Microbiol.">
        <title>The Global Catalogue of Microorganisms (GCM) 10K type strain sequencing project: providing services to taxonomists for standard genome sequencing and annotation.</title>
        <authorList>
            <consortium name="The Broad Institute Genomics Platform"/>
            <consortium name="The Broad Institute Genome Sequencing Center for Infectious Disease"/>
            <person name="Wu L."/>
            <person name="Ma J."/>
        </authorList>
    </citation>
    <scope>NUCLEOTIDE SEQUENCE [LARGE SCALE GENOMIC DNA]</scope>
    <source>
        <strain evidence="6">CGMCC 1.15480</strain>
    </source>
</reference>
<dbReference type="SUPFAM" id="SSF55347">
    <property type="entry name" value="Glyceraldehyde-3-phosphate dehydrogenase-like, C-terminal domain"/>
    <property type="match status" value="1"/>
</dbReference>
<dbReference type="PANTHER" id="PTHR43818:SF11">
    <property type="entry name" value="BCDNA.GH03377"/>
    <property type="match status" value="1"/>
</dbReference>
<dbReference type="RefSeq" id="WP_188668402.1">
    <property type="nucleotide sequence ID" value="NZ_BMJI01000013.1"/>
</dbReference>
<keyword evidence="2" id="KW-0520">NAD</keyword>
<dbReference type="PANTHER" id="PTHR43818">
    <property type="entry name" value="BCDNA.GH03377"/>
    <property type="match status" value="1"/>
</dbReference>
<keyword evidence="6" id="KW-1185">Reference proteome</keyword>
<dbReference type="InterPro" id="IPR055170">
    <property type="entry name" value="GFO_IDH_MocA-like_dom"/>
</dbReference>
<dbReference type="Proteomes" id="UP000597761">
    <property type="component" value="Unassembled WGS sequence"/>
</dbReference>
<comment type="caution">
    <text evidence="5">The sequence shown here is derived from an EMBL/GenBank/DDBJ whole genome shotgun (WGS) entry which is preliminary data.</text>
</comment>
<dbReference type="InterPro" id="IPR050463">
    <property type="entry name" value="Gfo/Idh/MocA_oxidrdct_glycsds"/>
</dbReference>
<dbReference type="InterPro" id="IPR036291">
    <property type="entry name" value="NAD(P)-bd_dom_sf"/>
</dbReference>
<dbReference type="EMBL" id="BMJI01000013">
    <property type="protein sequence ID" value="GGC94116.1"/>
    <property type="molecule type" value="Genomic_DNA"/>
</dbReference>
<evidence type="ECO:0000259" key="4">
    <source>
        <dbReference type="Pfam" id="PF22725"/>
    </source>
</evidence>
<organism evidence="5 6">
    <name type="scientific">Tersicoccus solisilvae</name>
    <dbReference type="NCBI Taxonomy" id="1882339"/>
    <lineage>
        <taxon>Bacteria</taxon>
        <taxon>Bacillati</taxon>
        <taxon>Actinomycetota</taxon>
        <taxon>Actinomycetes</taxon>
        <taxon>Micrococcales</taxon>
        <taxon>Micrococcaceae</taxon>
        <taxon>Tersicoccus</taxon>
    </lineage>
</organism>
<dbReference type="Gene3D" id="3.40.50.720">
    <property type="entry name" value="NAD(P)-binding Rossmann-like Domain"/>
    <property type="match status" value="1"/>
</dbReference>
<dbReference type="Gene3D" id="3.30.360.10">
    <property type="entry name" value="Dihydrodipicolinate Reductase, domain 2"/>
    <property type="match status" value="1"/>
</dbReference>
<accession>A0ABQ1PBR7</accession>
<keyword evidence="1" id="KW-0560">Oxidoreductase</keyword>
<feature type="domain" description="Gfo/Idh/MocA-like oxidoreductase N-terminal" evidence="3">
    <location>
        <begin position="23"/>
        <end position="136"/>
    </location>
</feature>
<evidence type="ECO:0000256" key="2">
    <source>
        <dbReference type="ARBA" id="ARBA00023027"/>
    </source>
</evidence>
<gene>
    <name evidence="5" type="ORF">GCM10011512_21430</name>
</gene>
<dbReference type="SUPFAM" id="SSF51735">
    <property type="entry name" value="NAD(P)-binding Rossmann-fold domains"/>
    <property type="match status" value="1"/>
</dbReference>
<proteinExistence type="predicted"/>
<feature type="domain" description="GFO/IDH/MocA-like oxidoreductase" evidence="4">
    <location>
        <begin position="149"/>
        <end position="282"/>
    </location>
</feature>
<dbReference type="InterPro" id="IPR000683">
    <property type="entry name" value="Gfo/Idh/MocA-like_OxRdtase_N"/>
</dbReference>
<evidence type="ECO:0000313" key="6">
    <source>
        <dbReference type="Proteomes" id="UP000597761"/>
    </source>
</evidence>
<protein>
    <submittedName>
        <fullName evidence="5">Oxidoreductase</fullName>
    </submittedName>
</protein>
<dbReference type="Pfam" id="PF01408">
    <property type="entry name" value="GFO_IDH_MocA"/>
    <property type="match status" value="1"/>
</dbReference>